<reference evidence="3 4" key="1">
    <citation type="submission" date="2024-02" db="EMBL/GenBank/DDBJ databases">
        <title>A draft genome for the cacao thread blight pathogen Marasmius crinis-equi.</title>
        <authorList>
            <person name="Cohen S.P."/>
            <person name="Baruah I.K."/>
            <person name="Amoako-Attah I."/>
            <person name="Bukari Y."/>
            <person name="Meinhardt L.W."/>
            <person name="Bailey B.A."/>
        </authorList>
    </citation>
    <scope>NUCLEOTIDE SEQUENCE [LARGE SCALE GENOMIC DNA]</scope>
    <source>
        <strain evidence="3 4">GH-76</strain>
    </source>
</reference>
<name>A0ABR3FQ41_9AGAR</name>
<keyword evidence="4" id="KW-1185">Reference proteome</keyword>
<feature type="compositionally biased region" description="Low complexity" evidence="1">
    <location>
        <begin position="82"/>
        <end position="98"/>
    </location>
</feature>
<keyword evidence="2" id="KW-1133">Transmembrane helix</keyword>
<evidence type="ECO:0000313" key="4">
    <source>
        <dbReference type="Proteomes" id="UP001465976"/>
    </source>
</evidence>
<feature type="transmembrane region" description="Helical" evidence="2">
    <location>
        <begin position="48"/>
        <end position="71"/>
    </location>
</feature>
<protein>
    <submittedName>
        <fullName evidence="3">Uncharacterized protein</fullName>
    </submittedName>
</protein>
<feature type="region of interest" description="Disordered" evidence="1">
    <location>
        <begin position="1"/>
        <end position="43"/>
    </location>
</feature>
<evidence type="ECO:0000313" key="3">
    <source>
        <dbReference type="EMBL" id="KAL0577286.1"/>
    </source>
</evidence>
<feature type="non-terminal residue" evidence="3">
    <location>
        <position position="198"/>
    </location>
</feature>
<evidence type="ECO:0000256" key="2">
    <source>
        <dbReference type="SAM" id="Phobius"/>
    </source>
</evidence>
<dbReference type="EMBL" id="JBAHYK010000167">
    <property type="protein sequence ID" value="KAL0577286.1"/>
    <property type="molecule type" value="Genomic_DNA"/>
</dbReference>
<feature type="compositionally biased region" description="Basic and acidic residues" evidence="1">
    <location>
        <begin position="1"/>
        <end position="11"/>
    </location>
</feature>
<sequence length="198" mass="21581">MDRDTDSRDALFRNSNSLMGDEHARGSRAIDPDLSEKPQSQNPRRRKLVIAGVVTAAIIILVLVIVLPVYFTVGKKDKDSESSSASSNGVDNTGTVNGVVSGGNGTEIALEDGSTFVYTNPHGGYWYYDANDPFNNGARAQSWSPALNETFTYGVDKIRGVNLGGWLVIEPVNTTCITLCLWRTLLTRADRKTLFAVH</sequence>
<proteinExistence type="predicted"/>
<comment type="caution">
    <text evidence="3">The sequence shown here is derived from an EMBL/GenBank/DDBJ whole genome shotgun (WGS) entry which is preliminary data.</text>
</comment>
<organism evidence="3 4">
    <name type="scientific">Marasmius crinis-equi</name>
    <dbReference type="NCBI Taxonomy" id="585013"/>
    <lineage>
        <taxon>Eukaryota</taxon>
        <taxon>Fungi</taxon>
        <taxon>Dikarya</taxon>
        <taxon>Basidiomycota</taxon>
        <taxon>Agaricomycotina</taxon>
        <taxon>Agaricomycetes</taxon>
        <taxon>Agaricomycetidae</taxon>
        <taxon>Agaricales</taxon>
        <taxon>Marasmiineae</taxon>
        <taxon>Marasmiaceae</taxon>
        <taxon>Marasmius</taxon>
    </lineage>
</organism>
<feature type="region of interest" description="Disordered" evidence="1">
    <location>
        <begin position="76"/>
        <end position="98"/>
    </location>
</feature>
<keyword evidence="2" id="KW-0472">Membrane</keyword>
<keyword evidence="2" id="KW-0812">Transmembrane</keyword>
<gene>
    <name evidence="3" type="ORF">V5O48_004715</name>
</gene>
<dbReference type="Proteomes" id="UP001465976">
    <property type="component" value="Unassembled WGS sequence"/>
</dbReference>
<accession>A0ABR3FQ41</accession>
<dbReference type="Gene3D" id="3.20.20.80">
    <property type="entry name" value="Glycosidases"/>
    <property type="match status" value="1"/>
</dbReference>
<feature type="compositionally biased region" description="Basic and acidic residues" evidence="1">
    <location>
        <begin position="20"/>
        <end position="36"/>
    </location>
</feature>
<evidence type="ECO:0000256" key="1">
    <source>
        <dbReference type="SAM" id="MobiDB-lite"/>
    </source>
</evidence>